<name>A0A8T0E4R3_ARGBR</name>
<evidence type="ECO:0000256" key="1">
    <source>
        <dbReference type="SAM" id="MobiDB-lite"/>
    </source>
</evidence>
<proteinExistence type="predicted"/>
<dbReference type="EMBL" id="JABXBU010002231">
    <property type="protein sequence ID" value="KAF8765249.1"/>
    <property type="molecule type" value="Genomic_DNA"/>
</dbReference>
<keyword evidence="3" id="KW-1185">Reference proteome</keyword>
<sequence length="375" mass="43304">MEIQWECTDDGNFSFEETINHQMKPEAQRKSDHSPLPMSNPYIAAYLIFIASVHYTYSVSLSRFLSFCSNNCRGVEQFSLAGDECSQKEAPHLPALLNLHVRFGFVVLPLLAPHVHRHCARLRCEKNIQSFWLHVLRNHGLIFWNLRHGCSQSHRRASLHESLSSVWSSHRLQLHRYHTGSWETEESFGEVGTRVFVRKQSTGCGAQASAADFSYSHSIRHRLVPLRYRVLVRGLRQSGFGSEDLPNSIRFVLQNSRCHQSSHLLVHVERFSARSSRDVQYAVQVQEEGRLHVLSVQLVPEVFELPFSFRDLPPFVVAQPSAEWQLQNQEEGPQQQLLHQRDASRHRKSRLMSNNDGINSVRERFGFLSFWVLNV</sequence>
<reference evidence="2" key="1">
    <citation type="journal article" date="2020" name="bioRxiv">
        <title>Chromosome-level reference genome of the European wasp spider Argiope bruennichi: a resource for studies on range expansion and evolutionary adaptation.</title>
        <authorList>
            <person name="Sheffer M.M."/>
            <person name="Hoppe A."/>
            <person name="Krehenwinkel H."/>
            <person name="Uhl G."/>
            <person name="Kuss A.W."/>
            <person name="Jensen L."/>
            <person name="Jensen C."/>
            <person name="Gillespie R.G."/>
            <person name="Hoff K.J."/>
            <person name="Prost S."/>
        </authorList>
    </citation>
    <scope>NUCLEOTIDE SEQUENCE</scope>
</reference>
<feature type="compositionally biased region" description="Low complexity" evidence="1">
    <location>
        <begin position="328"/>
        <end position="338"/>
    </location>
</feature>
<evidence type="ECO:0000313" key="3">
    <source>
        <dbReference type="Proteomes" id="UP000807504"/>
    </source>
</evidence>
<dbReference type="AlphaFoldDB" id="A0A8T0E4R3"/>
<organism evidence="2 3">
    <name type="scientific">Argiope bruennichi</name>
    <name type="common">Wasp spider</name>
    <name type="synonym">Aranea bruennichi</name>
    <dbReference type="NCBI Taxonomy" id="94029"/>
    <lineage>
        <taxon>Eukaryota</taxon>
        <taxon>Metazoa</taxon>
        <taxon>Ecdysozoa</taxon>
        <taxon>Arthropoda</taxon>
        <taxon>Chelicerata</taxon>
        <taxon>Arachnida</taxon>
        <taxon>Araneae</taxon>
        <taxon>Araneomorphae</taxon>
        <taxon>Entelegynae</taxon>
        <taxon>Araneoidea</taxon>
        <taxon>Araneidae</taxon>
        <taxon>Argiope</taxon>
    </lineage>
</organism>
<evidence type="ECO:0000313" key="2">
    <source>
        <dbReference type="EMBL" id="KAF8765249.1"/>
    </source>
</evidence>
<gene>
    <name evidence="2" type="ORF">HNY73_023231</name>
</gene>
<comment type="caution">
    <text evidence="2">The sequence shown here is derived from an EMBL/GenBank/DDBJ whole genome shotgun (WGS) entry which is preliminary data.</text>
</comment>
<reference evidence="2" key="2">
    <citation type="submission" date="2020-06" db="EMBL/GenBank/DDBJ databases">
        <authorList>
            <person name="Sheffer M."/>
        </authorList>
    </citation>
    <scope>NUCLEOTIDE SEQUENCE</scope>
</reference>
<accession>A0A8T0E4R3</accession>
<dbReference type="Proteomes" id="UP000807504">
    <property type="component" value="Unassembled WGS sequence"/>
</dbReference>
<feature type="region of interest" description="Disordered" evidence="1">
    <location>
        <begin position="328"/>
        <end position="351"/>
    </location>
</feature>
<protein>
    <submittedName>
        <fullName evidence="2">Uncharacterized protein</fullName>
    </submittedName>
</protein>